<dbReference type="FunFam" id="3.40.50.720:FF:000003">
    <property type="entry name" value="S-(hydroxymethyl)glutathione dehydrogenase"/>
    <property type="match status" value="1"/>
</dbReference>
<dbReference type="SUPFAM" id="SSF51735">
    <property type="entry name" value="NAD(P)-binding Rossmann-fold domains"/>
    <property type="match status" value="1"/>
</dbReference>
<comment type="subunit">
    <text evidence="3">Homodimer.</text>
</comment>
<comment type="cofactor">
    <cofactor evidence="1 10">
        <name>Zn(2+)</name>
        <dbReference type="ChEBI" id="CHEBI:29105"/>
    </cofactor>
</comment>
<comment type="catalytic activity">
    <reaction evidence="9">
        <text>a primary alcohol + NAD(+) = an aldehyde + NADH + H(+)</text>
        <dbReference type="Rhea" id="RHEA:10736"/>
        <dbReference type="ChEBI" id="CHEBI:15378"/>
        <dbReference type="ChEBI" id="CHEBI:15734"/>
        <dbReference type="ChEBI" id="CHEBI:17478"/>
        <dbReference type="ChEBI" id="CHEBI:57540"/>
        <dbReference type="ChEBI" id="CHEBI:57945"/>
        <dbReference type="EC" id="1.1.1.1"/>
    </reaction>
</comment>
<feature type="domain" description="Alcohol dehydrogenase-like N-terminal" evidence="12">
    <location>
        <begin position="71"/>
        <end position="201"/>
    </location>
</feature>
<sequence>MESNVTAGKSIRCKGNFTELLFLSGSRFSFGDRVINLVCFRGGELSAAVSRAGGEPLVIEEVEVAPPQAWEVRIKIVCTSLCHSDVTFWRMKNSPPAIYPRIFGHEAFGVVESVGEHVEEFKAGDTVVPVFLPHCYGCVDCSTPRSNMCSLLPFQVSSGMPRDRDSSRFSDNMGRTIHHFLNVSSFSEYTVVDVAHLVKVDPALPPEKACLLSCGVSTGVGAAWKAAEVEEGSTVAVFGLGAVGLAVVEGARLRGAAKIIGVDINPQKFELGKKFGLTDFVNPNEIGDERSVSQVISEMTGGGADYCFECIGLASLMQSAYESSRKGWGKTIVLGVEMHGKPLSLDTRRILEGKWITGSLFGGIKAKTDIPILAKKYLDKELHLDSFITHEVGFEDINKAFELLNEGKSLRCIIWMDK</sequence>
<reference evidence="14" key="1">
    <citation type="submission" date="2025-08" db="UniProtKB">
        <authorList>
            <consortium name="RefSeq"/>
        </authorList>
    </citation>
    <scope>IDENTIFICATION</scope>
</reference>
<evidence type="ECO:0000256" key="7">
    <source>
        <dbReference type="ARBA" id="ARBA00023027"/>
    </source>
</evidence>
<evidence type="ECO:0000256" key="1">
    <source>
        <dbReference type="ARBA" id="ARBA00001947"/>
    </source>
</evidence>
<name>A0AB40D5L5_DIOCR</name>
<keyword evidence="13" id="KW-1185">Reference proteome</keyword>
<feature type="domain" description="Alcohol dehydrogenase-like C-terminal" evidence="11">
    <location>
        <begin position="242"/>
        <end position="365"/>
    </location>
</feature>
<dbReference type="InterPro" id="IPR011032">
    <property type="entry name" value="GroES-like_sf"/>
</dbReference>
<evidence type="ECO:0000256" key="2">
    <source>
        <dbReference type="ARBA" id="ARBA00010902"/>
    </source>
</evidence>
<evidence type="ECO:0000256" key="9">
    <source>
        <dbReference type="ARBA" id="ARBA00049243"/>
    </source>
</evidence>
<gene>
    <name evidence="14" type="primary">LOC120283778</name>
</gene>
<comment type="catalytic activity">
    <reaction evidence="8">
        <text>a secondary alcohol + NAD(+) = a ketone + NADH + H(+)</text>
        <dbReference type="Rhea" id="RHEA:10740"/>
        <dbReference type="ChEBI" id="CHEBI:15378"/>
        <dbReference type="ChEBI" id="CHEBI:17087"/>
        <dbReference type="ChEBI" id="CHEBI:35681"/>
        <dbReference type="ChEBI" id="CHEBI:57540"/>
        <dbReference type="ChEBI" id="CHEBI:57945"/>
        <dbReference type="EC" id="1.1.1.1"/>
    </reaction>
</comment>
<dbReference type="RefSeq" id="XP_039146446.1">
    <property type="nucleotide sequence ID" value="XM_039290512.1"/>
</dbReference>
<dbReference type="InterPro" id="IPR036291">
    <property type="entry name" value="NAD(P)-bd_dom_sf"/>
</dbReference>
<dbReference type="PANTHER" id="PTHR43880">
    <property type="entry name" value="ALCOHOL DEHYDROGENASE"/>
    <property type="match status" value="1"/>
</dbReference>
<dbReference type="GO" id="GO:0008270">
    <property type="term" value="F:zinc ion binding"/>
    <property type="evidence" value="ECO:0007669"/>
    <property type="project" value="InterPro"/>
</dbReference>
<accession>A0AB40D5L5</accession>
<evidence type="ECO:0000259" key="11">
    <source>
        <dbReference type="Pfam" id="PF00107"/>
    </source>
</evidence>
<dbReference type="GO" id="GO:0004022">
    <property type="term" value="F:alcohol dehydrogenase (NAD+) activity"/>
    <property type="evidence" value="ECO:0007669"/>
    <property type="project" value="UniProtKB-EC"/>
</dbReference>
<dbReference type="GO" id="GO:0005829">
    <property type="term" value="C:cytosol"/>
    <property type="evidence" value="ECO:0007669"/>
    <property type="project" value="TreeGrafter"/>
</dbReference>
<dbReference type="InterPro" id="IPR013149">
    <property type="entry name" value="ADH-like_C"/>
</dbReference>
<dbReference type="Pfam" id="PF00107">
    <property type="entry name" value="ADH_zinc_N"/>
    <property type="match status" value="1"/>
</dbReference>
<evidence type="ECO:0000256" key="4">
    <source>
        <dbReference type="ARBA" id="ARBA00022723"/>
    </source>
</evidence>
<protein>
    <submittedName>
        <fullName evidence="14">Alcohol dehydrogenase-like 1 isoform X1</fullName>
    </submittedName>
</protein>
<dbReference type="SUPFAM" id="SSF50129">
    <property type="entry name" value="GroES-like"/>
    <property type="match status" value="2"/>
</dbReference>
<dbReference type="FunFam" id="3.90.180.10:FF:000007">
    <property type="entry name" value="Alcohol dehydrogenase 6"/>
    <property type="match status" value="1"/>
</dbReference>
<proteinExistence type="inferred from homology"/>
<evidence type="ECO:0000256" key="10">
    <source>
        <dbReference type="RuleBase" id="RU361277"/>
    </source>
</evidence>
<evidence type="ECO:0000313" key="13">
    <source>
        <dbReference type="Proteomes" id="UP001515500"/>
    </source>
</evidence>
<organism evidence="13 14">
    <name type="scientific">Dioscorea cayennensis subsp. rotundata</name>
    <name type="common">White Guinea yam</name>
    <name type="synonym">Dioscorea rotundata</name>
    <dbReference type="NCBI Taxonomy" id="55577"/>
    <lineage>
        <taxon>Eukaryota</taxon>
        <taxon>Viridiplantae</taxon>
        <taxon>Streptophyta</taxon>
        <taxon>Embryophyta</taxon>
        <taxon>Tracheophyta</taxon>
        <taxon>Spermatophyta</taxon>
        <taxon>Magnoliopsida</taxon>
        <taxon>Liliopsida</taxon>
        <taxon>Dioscoreales</taxon>
        <taxon>Dioscoreaceae</taxon>
        <taxon>Dioscorea</taxon>
    </lineage>
</organism>
<evidence type="ECO:0000256" key="3">
    <source>
        <dbReference type="ARBA" id="ARBA00011738"/>
    </source>
</evidence>
<dbReference type="GO" id="GO:0046294">
    <property type="term" value="P:formaldehyde catabolic process"/>
    <property type="evidence" value="ECO:0007669"/>
    <property type="project" value="TreeGrafter"/>
</dbReference>
<evidence type="ECO:0000256" key="5">
    <source>
        <dbReference type="ARBA" id="ARBA00022833"/>
    </source>
</evidence>
<evidence type="ECO:0000313" key="14">
    <source>
        <dbReference type="RefSeq" id="XP_039146446.1"/>
    </source>
</evidence>
<evidence type="ECO:0000259" key="12">
    <source>
        <dbReference type="Pfam" id="PF08240"/>
    </source>
</evidence>
<dbReference type="InterPro" id="IPR002328">
    <property type="entry name" value="ADH_Zn_CS"/>
</dbReference>
<dbReference type="Gene3D" id="3.40.50.720">
    <property type="entry name" value="NAD(P)-binding Rossmann-like Domain"/>
    <property type="match status" value="1"/>
</dbReference>
<keyword evidence="4 10" id="KW-0479">Metal-binding</keyword>
<comment type="similarity">
    <text evidence="2">Belongs to the zinc-containing alcohol dehydrogenase family. Class-III subfamily.</text>
</comment>
<evidence type="ECO:0000256" key="8">
    <source>
        <dbReference type="ARBA" id="ARBA00049164"/>
    </source>
</evidence>
<keyword evidence="6" id="KW-0560">Oxidoreductase</keyword>
<dbReference type="AlphaFoldDB" id="A0AB40D5L5"/>
<dbReference type="PANTHER" id="PTHR43880:SF10">
    <property type="entry name" value="ALCOHOL DEHYDROGENASE-LIKE 2"/>
    <property type="match status" value="1"/>
</dbReference>
<keyword evidence="7" id="KW-0520">NAD</keyword>
<dbReference type="Gene3D" id="3.90.180.10">
    <property type="entry name" value="Medium-chain alcohol dehydrogenases, catalytic domain"/>
    <property type="match status" value="1"/>
</dbReference>
<dbReference type="Proteomes" id="UP001515500">
    <property type="component" value="Chromosome 19"/>
</dbReference>
<dbReference type="GO" id="GO:0051903">
    <property type="term" value="F:S-(hydroxymethyl)glutathione dehydrogenase [NAD(P)+] activity"/>
    <property type="evidence" value="ECO:0007669"/>
    <property type="project" value="TreeGrafter"/>
</dbReference>
<dbReference type="PROSITE" id="PS00059">
    <property type="entry name" value="ADH_ZINC"/>
    <property type="match status" value="1"/>
</dbReference>
<evidence type="ECO:0000256" key="6">
    <source>
        <dbReference type="ARBA" id="ARBA00023002"/>
    </source>
</evidence>
<keyword evidence="5 10" id="KW-0862">Zinc</keyword>
<dbReference type="GeneID" id="120283778"/>
<dbReference type="InterPro" id="IPR013154">
    <property type="entry name" value="ADH-like_N"/>
</dbReference>
<dbReference type="Pfam" id="PF08240">
    <property type="entry name" value="ADH_N"/>
    <property type="match status" value="1"/>
</dbReference>